<keyword evidence="1" id="KW-1185">Reference proteome</keyword>
<evidence type="ECO:0000313" key="1">
    <source>
        <dbReference type="Proteomes" id="UP000095285"/>
    </source>
</evidence>
<reference evidence="2" key="2">
    <citation type="submission" date="2016-11" db="UniProtKB">
        <authorList>
            <consortium name="WormBaseParasite"/>
        </authorList>
    </citation>
    <scope>IDENTIFICATION</scope>
</reference>
<name>A0A1I7W4A7_LOALO</name>
<protein>
    <submittedName>
        <fullName evidence="2">Inner membrane complex protein 1f</fullName>
    </submittedName>
</protein>
<dbReference type="Proteomes" id="UP000095285">
    <property type="component" value="Unassembled WGS sequence"/>
</dbReference>
<sequence length="338" mass="38185">MASSHYLEFGREPGINGNSIYFTTAEDFSGSTVTSGQVKQMDEGKVTSSITNDTTIKSDDYCKLNISNDSNIFIPTKGTNCAARIGRKAIIRDETTEGKDKNVRKQQIVSMYATPALNNCRDIIDGNWQNDDEGMNKFKNKQEMDNMTMMGNAVNQQIQVPPPAESAYISMSNLYNCINGKSKEHYYYIPPPIIEKYVIEGTETDTEHTENKIPEAKKSFKEISNPSQFSSRDAHTFGSSSEAYTAYKFEISTIESEYAFNVEEYGNINEESLQLNGSNKTESKDEISAKHEKFPDSYISKVESNGAEKYTTSTMIESEKQYIQSYYNANELSQWKVY</sequence>
<organism evidence="1 2">
    <name type="scientific">Loa loa</name>
    <name type="common">Eye worm</name>
    <name type="synonym">Filaria loa</name>
    <dbReference type="NCBI Taxonomy" id="7209"/>
    <lineage>
        <taxon>Eukaryota</taxon>
        <taxon>Metazoa</taxon>
        <taxon>Ecdysozoa</taxon>
        <taxon>Nematoda</taxon>
        <taxon>Chromadorea</taxon>
        <taxon>Rhabditida</taxon>
        <taxon>Spirurina</taxon>
        <taxon>Spiruromorpha</taxon>
        <taxon>Filarioidea</taxon>
        <taxon>Onchocercidae</taxon>
        <taxon>Loa</taxon>
    </lineage>
</organism>
<proteinExistence type="predicted"/>
<dbReference type="AlphaFoldDB" id="A0A1I7W4A7"/>
<accession>A0A1I7W4A7</accession>
<evidence type="ECO:0000313" key="2">
    <source>
        <dbReference type="WBParaSite" id="EN70_9527"/>
    </source>
</evidence>
<dbReference type="WBParaSite" id="EN70_9527">
    <property type="protein sequence ID" value="EN70_9527"/>
    <property type="gene ID" value="EN70_9527"/>
</dbReference>
<reference evidence="1" key="1">
    <citation type="submission" date="2012-04" db="EMBL/GenBank/DDBJ databases">
        <title>The Genome Sequence of Loa loa.</title>
        <authorList>
            <consortium name="The Broad Institute Genome Sequencing Platform"/>
            <consortium name="Broad Institute Genome Sequencing Center for Infectious Disease"/>
            <person name="Nutman T.B."/>
            <person name="Fink D.L."/>
            <person name="Russ C."/>
            <person name="Young S."/>
            <person name="Zeng Q."/>
            <person name="Gargeya S."/>
            <person name="Alvarado L."/>
            <person name="Berlin A."/>
            <person name="Chapman S.B."/>
            <person name="Chen Z."/>
            <person name="Freedman E."/>
            <person name="Gellesch M."/>
            <person name="Goldberg J."/>
            <person name="Griggs A."/>
            <person name="Gujja S."/>
            <person name="Heilman E.R."/>
            <person name="Heiman D."/>
            <person name="Howarth C."/>
            <person name="Mehta T."/>
            <person name="Neiman D."/>
            <person name="Pearson M."/>
            <person name="Roberts A."/>
            <person name="Saif S."/>
            <person name="Shea T."/>
            <person name="Shenoy N."/>
            <person name="Sisk P."/>
            <person name="Stolte C."/>
            <person name="Sykes S."/>
            <person name="White J."/>
            <person name="Yandava C."/>
            <person name="Haas B."/>
            <person name="Henn M.R."/>
            <person name="Nusbaum C."/>
            <person name="Birren B."/>
        </authorList>
    </citation>
    <scope>NUCLEOTIDE SEQUENCE [LARGE SCALE GENOMIC DNA]</scope>
</reference>